<evidence type="ECO:0000313" key="1">
    <source>
        <dbReference type="EMBL" id="MBA0567471.1"/>
    </source>
</evidence>
<name>A0A7J8MRW8_9ROSI</name>
<gene>
    <name evidence="1" type="ORF">Golob_012206</name>
</gene>
<protein>
    <submittedName>
        <fullName evidence="1">Uncharacterized protein</fullName>
    </submittedName>
</protein>
<comment type="caution">
    <text evidence="1">The sequence shown here is derived from an EMBL/GenBank/DDBJ whole genome shotgun (WGS) entry which is preliminary data.</text>
</comment>
<reference evidence="1 2" key="1">
    <citation type="journal article" date="2019" name="Genome Biol. Evol.">
        <title>Insights into the evolution of the New World diploid cottons (Gossypium, subgenus Houzingenia) based on genome sequencing.</title>
        <authorList>
            <person name="Grover C.E."/>
            <person name="Arick M.A. 2nd"/>
            <person name="Thrash A."/>
            <person name="Conover J.L."/>
            <person name="Sanders W.S."/>
            <person name="Peterson D.G."/>
            <person name="Frelichowski J.E."/>
            <person name="Scheffler J.A."/>
            <person name="Scheffler B.E."/>
            <person name="Wendel J.F."/>
        </authorList>
    </citation>
    <scope>NUCLEOTIDE SEQUENCE [LARGE SCALE GENOMIC DNA]</scope>
    <source>
        <strain evidence="1">157</strain>
        <tissue evidence="1">Leaf</tissue>
    </source>
</reference>
<sequence>MGSLKHRTQKDSKKVKPLSLAVAFKLLTVTSSCSIAGCPFSSETQ</sequence>
<evidence type="ECO:0000313" key="2">
    <source>
        <dbReference type="Proteomes" id="UP000593572"/>
    </source>
</evidence>
<dbReference type="EMBL" id="JABEZX010000009">
    <property type="protein sequence ID" value="MBA0567471.1"/>
    <property type="molecule type" value="Genomic_DNA"/>
</dbReference>
<proteinExistence type="predicted"/>
<dbReference type="Proteomes" id="UP000593572">
    <property type="component" value="Unassembled WGS sequence"/>
</dbReference>
<accession>A0A7J8MRW8</accession>
<keyword evidence="2" id="KW-1185">Reference proteome</keyword>
<organism evidence="1 2">
    <name type="scientific">Gossypium lobatum</name>
    <dbReference type="NCBI Taxonomy" id="34289"/>
    <lineage>
        <taxon>Eukaryota</taxon>
        <taxon>Viridiplantae</taxon>
        <taxon>Streptophyta</taxon>
        <taxon>Embryophyta</taxon>
        <taxon>Tracheophyta</taxon>
        <taxon>Spermatophyta</taxon>
        <taxon>Magnoliopsida</taxon>
        <taxon>eudicotyledons</taxon>
        <taxon>Gunneridae</taxon>
        <taxon>Pentapetalae</taxon>
        <taxon>rosids</taxon>
        <taxon>malvids</taxon>
        <taxon>Malvales</taxon>
        <taxon>Malvaceae</taxon>
        <taxon>Malvoideae</taxon>
        <taxon>Gossypium</taxon>
    </lineage>
</organism>
<dbReference type="AlphaFoldDB" id="A0A7J8MRW8"/>